<gene>
    <name evidence="4" type="ORF">G7Y89_g4258</name>
</gene>
<protein>
    <submittedName>
        <fullName evidence="4">Uncharacterized protein</fullName>
    </submittedName>
</protein>
<evidence type="ECO:0000313" key="4">
    <source>
        <dbReference type="EMBL" id="KAF4633861.1"/>
    </source>
</evidence>
<keyword evidence="2" id="KW-0560">Oxidoreductase</keyword>
<comment type="caution">
    <text evidence="4">The sequence shown here is derived from an EMBL/GenBank/DDBJ whole genome shotgun (WGS) entry which is preliminary data.</text>
</comment>
<evidence type="ECO:0000256" key="2">
    <source>
        <dbReference type="ARBA" id="ARBA00023002"/>
    </source>
</evidence>
<reference evidence="4 5" key="1">
    <citation type="submission" date="2020-03" db="EMBL/GenBank/DDBJ databases">
        <title>Draft Genome Sequence of Cudoniella acicularis.</title>
        <authorList>
            <person name="Buettner E."/>
            <person name="Kellner H."/>
        </authorList>
    </citation>
    <scope>NUCLEOTIDE SEQUENCE [LARGE SCALE GENOMIC DNA]</scope>
    <source>
        <strain evidence="4 5">DSM 108380</strain>
    </source>
</reference>
<proteinExistence type="inferred from homology"/>
<dbReference type="InterPro" id="IPR021765">
    <property type="entry name" value="UstYa-like"/>
</dbReference>
<dbReference type="EMBL" id="JAAMPI010000227">
    <property type="protein sequence ID" value="KAF4633861.1"/>
    <property type="molecule type" value="Genomic_DNA"/>
</dbReference>
<dbReference type="PANTHER" id="PTHR33365:SF11">
    <property type="entry name" value="TAT PATHWAY SIGNAL SEQUENCE"/>
    <property type="match status" value="1"/>
</dbReference>
<evidence type="ECO:0000313" key="5">
    <source>
        <dbReference type="Proteomes" id="UP000566819"/>
    </source>
</evidence>
<sequence>MFVYNRTYGAKPSNATRAAWEALFPTQGGFFKHPDLAPECSALSIFHQLHCLNGIREAYWFLFEAASFSAAIKLDEQSLPMEASPPHIRHCIDLIRQSLMCRPDITIEPKNHVRGGVSGFGVQHRCQDWGQVLAWVGKWENYRVDEERELYREKESSHDMNHHEKGN</sequence>
<dbReference type="GO" id="GO:0043386">
    <property type="term" value="P:mycotoxin biosynthetic process"/>
    <property type="evidence" value="ECO:0007669"/>
    <property type="project" value="InterPro"/>
</dbReference>
<dbReference type="AlphaFoldDB" id="A0A8H4RRS8"/>
<comment type="pathway">
    <text evidence="1">Mycotoxin biosynthesis.</text>
</comment>
<dbReference type="Pfam" id="PF11807">
    <property type="entry name" value="UstYa"/>
    <property type="match status" value="1"/>
</dbReference>
<name>A0A8H4RRS8_9HELO</name>
<dbReference type="OrthoDB" id="3687641at2759"/>
<evidence type="ECO:0000256" key="1">
    <source>
        <dbReference type="ARBA" id="ARBA00004685"/>
    </source>
</evidence>
<dbReference type="GO" id="GO:0016491">
    <property type="term" value="F:oxidoreductase activity"/>
    <property type="evidence" value="ECO:0007669"/>
    <property type="project" value="UniProtKB-KW"/>
</dbReference>
<comment type="similarity">
    <text evidence="3">Belongs to the ustYa family.</text>
</comment>
<organism evidence="4 5">
    <name type="scientific">Cudoniella acicularis</name>
    <dbReference type="NCBI Taxonomy" id="354080"/>
    <lineage>
        <taxon>Eukaryota</taxon>
        <taxon>Fungi</taxon>
        <taxon>Dikarya</taxon>
        <taxon>Ascomycota</taxon>
        <taxon>Pezizomycotina</taxon>
        <taxon>Leotiomycetes</taxon>
        <taxon>Helotiales</taxon>
        <taxon>Tricladiaceae</taxon>
        <taxon>Cudoniella</taxon>
    </lineage>
</organism>
<evidence type="ECO:0000256" key="3">
    <source>
        <dbReference type="ARBA" id="ARBA00035112"/>
    </source>
</evidence>
<accession>A0A8H4RRS8</accession>
<dbReference type="PANTHER" id="PTHR33365">
    <property type="entry name" value="YALI0B05434P"/>
    <property type="match status" value="1"/>
</dbReference>
<keyword evidence="5" id="KW-1185">Reference proteome</keyword>
<dbReference type="Proteomes" id="UP000566819">
    <property type="component" value="Unassembled WGS sequence"/>
</dbReference>